<gene>
    <name evidence="2" type="ORF">EJB05_48246</name>
</gene>
<evidence type="ECO:0000313" key="3">
    <source>
        <dbReference type="Proteomes" id="UP000324897"/>
    </source>
</evidence>
<reference evidence="2 3" key="1">
    <citation type="journal article" date="2019" name="Sci. Rep.">
        <title>A high-quality genome of Eragrostis curvula grass provides insights into Poaceae evolution and supports new strategies to enhance forage quality.</title>
        <authorList>
            <person name="Carballo J."/>
            <person name="Santos B.A.C.M."/>
            <person name="Zappacosta D."/>
            <person name="Garbus I."/>
            <person name="Selva J.P."/>
            <person name="Gallo C.A."/>
            <person name="Diaz A."/>
            <person name="Albertini E."/>
            <person name="Caccamo M."/>
            <person name="Echenique V."/>
        </authorList>
    </citation>
    <scope>NUCLEOTIDE SEQUENCE [LARGE SCALE GENOMIC DNA]</scope>
    <source>
        <strain evidence="3">cv. Victoria</strain>
        <tissue evidence="2">Leaf</tissue>
    </source>
</reference>
<evidence type="ECO:0000313" key="2">
    <source>
        <dbReference type="EMBL" id="TVU05095.1"/>
    </source>
</evidence>
<feature type="region of interest" description="Disordered" evidence="1">
    <location>
        <begin position="14"/>
        <end position="65"/>
    </location>
</feature>
<dbReference type="AlphaFoldDB" id="A0A5J9T1C4"/>
<accession>A0A5J9T1C4</accession>
<comment type="caution">
    <text evidence="2">The sequence shown here is derived from an EMBL/GenBank/DDBJ whole genome shotgun (WGS) entry which is preliminary data.</text>
</comment>
<protein>
    <submittedName>
        <fullName evidence="2">Uncharacterized protein</fullName>
    </submittedName>
</protein>
<organism evidence="2 3">
    <name type="scientific">Eragrostis curvula</name>
    <name type="common">weeping love grass</name>
    <dbReference type="NCBI Taxonomy" id="38414"/>
    <lineage>
        <taxon>Eukaryota</taxon>
        <taxon>Viridiplantae</taxon>
        <taxon>Streptophyta</taxon>
        <taxon>Embryophyta</taxon>
        <taxon>Tracheophyta</taxon>
        <taxon>Spermatophyta</taxon>
        <taxon>Magnoliopsida</taxon>
        <taxon>Liliopsida</taxon>
        <taxon>Poales</taxon>
        <taxon>Poaceae</taxon>
        <taxon>PACMAD clade</taxon>
        <taxon>Chloridoideae</taxon>
        <taxon>Eragrostideae</taxon>
        <taxon>Eragrostidinae</taxon>
        <taxon>Eragrostis</taxon>
    </lineage>
</organism>
<evidence type="ECO:0000256" key="1">
    <source>
        <dbReference type="SAM" id="MobiDB-lite"/>
    </source>
</evidence>
<proteinExistence type="predicted"/>
<name>A0A5J9T1C4_9POAL</name>
<dbReference type="EMBL" id="RWGY01000051">
    <property type="protein sequence ID" value="TVU05095.1"/>
    <property type="molecule type" value="Genomic_DNA"/>
</dbReference>
<keyword evidence="3" id="KW-1185">Reference proteome</keyword>
<feature type="non-terminal residue" evidence="2">
    <location>
        <position position="1"/>
    </location>
</feature>
<dbReference type="Proteomes" id="UP000324897">
    <property type="component" value="Unassembled WGS sequence"/>
</dbReference>
<sequence>LNLDLAAACRRNPHASAARFPRSRRNPISSTTFHPDPSHPLLDAGIRSHPPLTAGDPRSHPPPAAARELRPLLYTGCPSHPLVGLMTLTGEPPAAIARPRPRLLPFDFAGFLGSVCDSSQSYLSSPGVQLFDFHMNTNRRVPEVSEKENKD</sequence>